<dbReference type="Gene3D" id="3.40.50.1000">
    <property type="entry name" value="HAD superfamily/HAD-like"/>
    <property type="match status" value="1"/>
</dbReference>
<keyword evidence="2" id="KW-1185">Reference proteome</keyword>
<evidence type="ECO:0000313" key="1">
    <source>
        <dbReference type="EMBL" id="MEJ5945013.1"/>
    </source>
</evidence>
<proteinExistence type="predicted"/>
<sequence length="511" mass="52591">MPAPREPVPREPVPRELSTTDCFDTVITRGLGEPRQVHYVVARRLRQDGLLAAGAEEYVEARERAEHLARSRRGPGRTSDDVAREVVALLDLPADAAPAVAAAEMDAELALTRAVPGAAALLAAERARGARLGFLSDTPMTAGQLRLLLERCGLIVEGDLVWTSSDLAAEKGEGEAYAAVVADLGGRPGRWLHRGDNRRSDVLMARLSGVEGSWAPAAALTGDERRLDRAAPATGGLSSVLAGASRRARLLLAEDGDADPRAGAVTGVLAPLLVGYALWALHRCAADPPAALRVTGPGSGVLLDVLTPLAAVVAPGLELRDDGAPAADELVLHSPGSTTGAGLHLVRTDDGTEQGVDPGPDDGAGARSGAWLRDDVAGTGSVEAGVEAALLVAALAREPHPGVVLAAREAAPLLALLPWSADLRGPVLAVAERLRTAPTPAEARAWALVPGTPAWPAARAAARSGAARTAARAAARSRGAGRLLRHKATRGGVLLRGRLAAPRPRGEDGTG</sequence>
<name>A0ABU8RIW4_9ACTN</name>
<dbReference type="GO" id="GO:0016787">
    <property type="term" value="F:hydrolase activity"/>
    <property type="evidence" value="ECO:0007669"/>
    <property type="project" value="UniProtKB-KW"/>
</dbReference>
<keyword evidence="1" id="KW-0378">Hydrolase</keyword>
<organism evidence="1 2">
    <name type="scientific">Pseudokineococcus basanitobsidens</name>
    <dbReference type="NCBI Taxonomy" id="1926649"/>
    <lineage>
        <taxon>Bacteria</taxon>
        <taxon>Bacillati</taxon>
        <taxon>Actinomycetota</taxon>
        <taxon>Actinomycetes</taxon>
        <taxon>Kineosporiales</taxon>
        <taxon>Kineosporiaceae</taxon>
        <taxon>Pseudokineococcus</taxon>
    </lineage>
</organism>
<dbReference type="SUPFAM" id="SSF56784">
    <property type="entry name" value="HAD-like"/>
    <property type="match status" value="1"/>
</dbReference>
<accession>A0ABU8RIW4</accession>
<dbReference type="Pfam" id="PF00702">
    <property type="entry name" value="Hydrolase"/>
    <property type="match status" value="1"/>
</dbReference>
<comment type="caution">
    <text evidence="1">The sequence shown here is derived from an EMBL/GenBank/DDBJ whole genome shotgun (WGS) entry which is preliminary data.</text>
</comment>
<gene>
    <name evidence="1" type="ORF">WDZ17_06845</name>
</gene>
<protein>
    <submittedName>
        <fullName evidence="1">HAD family hydrolase</fullName>
    </submittedName>
</protein>
<dbReference type="InterPro" id="IPR036412">
    <property type="entry name" value="HAD-like_sf"/>
</dbReference>
<dbReference type="RefSeq" id="WP_339574398.1">
    <property type="nucleotide sequence ID" value="NZ_JBBIAA010000005.1"/>
</dbReference>
<dbReference type="Proteomes" id="UP001387100">
    <property type="component" value="Unassembled WGS sequence"/>
</dbReference>
<dbReference type="EMBL" id="JBBIAA010000005">
    <property type="protein sequence ID" value="MEJ5945013.1"/>
    <property type="molecule type" value="Genomic_DNA"/>
</dbReference>
<dbReference type="InterPro" id="IPR023214">
    <property type="entry name" value="HAD_sf"/>
</dbReference>
<reference evidence="1 2" key="1">
    <citation type="journal article" date="2017" name="Int. J. Syst. Evol. Microbiol.">
        <title>Pseudokineococcus basanitobsidens sp. nov., isolated from volcanic rock.</title>
        <authorList>
            <person name="Lee D.W."/>
            <person name="Park M.Y."/>
            <person name="Kim J.J."/>
            <person name="Kim B.S."/>
        </authorList>
    </citation>
    <scope>NUCLEOTIDE SEQUENCE [LARGE SCALE GENOMIC DNA]</scope>
    <source>
        <strain evidence="1 2">DSM 103726</strain>
    </source>
</reference>
<evidence type="ECO:0000313" key="2">
    <source>
        <dbReference type="Proteomes" id="UP001387100"/>
    </source>
</evidence>